<dbReference type="AlphaFoldDB" id="A0A9N9QVS7"/>
<proteinExistence type="predicted"/>
<reference evidence="1" key="2">
    <citation type="submission" date="2022-10" db="EMBL/GenBank/DDBJ databases">
        <authorList>
            <consortium name="ENA_rothamsted_submissions"/>
            <consortium name="culmorum"/>
            <person name="King R."/>
        </authorList>
    </citation>
    <scope>NUCLEOTIDE SEQUENCE</scope>
</reference>
<gene>
    <name evidence="1" type="ORF">DIATSA_LOCUS2467</name>
</gene>
<protein>
    <submittedName>
        <fullName evidence="1">Uncharacterized protein</fullName>
    </submittedName>
</protein>
<dbReference type="Proteomes" id="UP001153714">
    <property type="component" value="Chromosome 12"/>
</dbReference>
<dbReference type="EMBL" id="OU893343">
    <property type="protein sequence ID" value="CAG9784366.1"/>
    <property type="molecule type" value="Genomic_DNA"/>
</dbReference>
<sequence>MALRLISGVEQQLQEVNDCIYKLEFDQTKVMAPQNQSLHDDLVGCAASLVSASLNINPVTIGLTTEDSIECSVKRGVVKCSRNRLRKYKKLKRYVNNTKKKLFNIQKSIHKNFKFSKDRIQLIEKLETCHSIIIENMTTYKENIDMIISKINNRQKSLVKMTINYHSKKEIGEYILALKCLLITSVSEGTQIDSFSLVLGLDSREKQHKQSVYEPLNSHTINLLRIIIFLFYKRELSSLYIIYSLENLLEKYLKK</sequence>
<name>A0A9N9QVS7_9NEOP</name>
<evidence type="ECO:0000313" key="2">
    <source>
        <dbReference type="Proteomes" id="UP001153714"/>
    </source>
</evidence>
<organism evidence="1 2">
    <name type="scientific">Diatraea saccharalis</name>
    <name type="common">sugarcane borer</name>
    <dbReference type="NCBI Taxonomy" id="40085"/>
    <lineage>
        <taxon>Eukaryota</taxon>
        <taxon>Metazoa</taxon>
        <taxon>Ecdysozoa</taxon>
        <taxon>Arthropoda</taxon>
        <taxon>Hexapoda</taxon>
        <taxon>Insecta</taxon>
        <taxon>Pterygota</taxon>
        <taxon>Neoptera</taxon>
        <taxon>Endopterygota</taxon>
        <taxon>Lepidoptera</taxon>
        <taxon>Glossata</taxon>
        <taxon>Ditrysia</taxon>
        <taxon>Pyraloidea</taxon>
        <taxon>Crambidae</taxon>
        <taxon>Crambinae</taxon>
        <taxon>Diatraea</taxon>
    </lineage>
</organism>
<keyword evidence="2" id="KW-1185">Reference proteome</keyword>
<evidence type="ECO:0000313" key="1">
    <source>
        <dbReference type="EMBL" id="CAG9784366.1"/>
    </source>
</evidence>
<accession>A0A9N9QVS7</accession>
<reference evidence="1" key="1">
    <citation type="submission" date="2021-12" db="EMBL/GenBank/DDBJ databases">
        <authorList>
            <person name="King R."/>
        </authorList>
    </citation>
    <scope>NUCLEOTIDE SEQUENCE</scope>
</reference>
<dbReference type="OrthoDB" id="7474798at2759"/>